<accession>A0A066X943</accession>
<keyword evidence="2" id="KW-1185">Reference proteome</keyword>
<proteinExistence type="predicted"/>
<dbReference type="EMBL" id="JMSE01001324">
    <property type="protein sequence ID" value="KDN62550.1"/>
    <property type="molecule type" value="Genomic_DNA"/>
</dbReference>
<evidence type="ECO:0000313" key="2">
    <source>
        <dbReference type="Proteomes" id="UP000027238"/>
    </source>
</evidence>
<evidence type="ECO:0000313" key="1">
    <source>
        <dbReference type="EMBL" id="KDN62550.1"/>
    </source>
</evidence>
<organism evidence="1 2">
    <name type="scientific">Colletotrichum sublineola</name>
    <name type="common">Sorghum anthracnose fungus</name>
    <dbReference type="NCBI Taxonomy" id="1173701"/>
    <lineage>
        <taxon>Eukaryota</taxon>
        <taxon>Fungi</taxon>
        <taxon>Dikarya</taxon>
        <taxon>Ascomycota</taxon>
        <taxon>Pezizomycotina</taxon>
        <taxon>Sordariomycetes</taxon>
        <taxon>Hypocreomycetidae</taxon>
        <taxon>Glomerellales</taxon>
        <taxon>Glomerellaceae</taxon>
        <taxon>Colletotrichum</taxon>
        <taxon>Colletotrichum graminicola species complex</taxon>
    </lineage>
</organism>
<reference evidence="2" key="1">
    <citation type="journal article" date="2014" name="Genome Announc.">
        <title>Draft genome sequence of Colletotrichum sublineola, a destructive pathogen of cultivated sorghum.</title>
        <authorList>
            <person name="Baroncelli R."/>
            <person name="Sanz-Martin J.M."/>
            <person name="Rech G.E."/>
            <person name="Sukno S.A."/>
            <person name="Thon M.R."/>
        </authorList>
    </citation>
    <scope>NUCLEOTIDE SEQUENCE [LARGE SCALE GENOMIC DNA]</scope>
    <source>
        <strain evidence="2">TX430BB</strain>
    </source>
</reference>
<name>A0A066X943_COLSU</name>
<dbReference type="Proteomes" id="UP000027238">
    <property type="component" value="Unassembled WGS sequence"/>
</dbReference>
<protein>
    <submittedName>
        <fullName evidence="1">Uncharacterized protein</fullName>
    </submittedName>
</protein>
<sequence length="165" mass="18039">MRVLPTCTKLGTKENTNNNANRAQRFADKDTATGMPKVQVRWIAFASKFLQHADSYGLDVAKHNAIILSNLQMKATANTLAPTNQMAYRNVNKALSTANGQALYADAWTVVLCVMGNTTKMFTKHNGRENHRRDGSDGCCHQRGPLVTKLGSQLHLCGGYSVPSS</sequence>
<dbReference type="HOGENOM" id="CLU_1610660_0_0_1"/>
<gene>
    <name evidence="1" type="ORF">CSUB01_02267</name>
</gene>
<comment type="caution">
    <text evidence="1">The sequence shown here is derived from an EMBL/GenBank/DDBJ whole genome shotgun (WGS) entry which is preliminary data.</text>
</comment>
<dbReference type="AlphaFoldDB" id="A0A066X943"/>